<dbReference type="CDD" id="cd00093">
    <property type="entry name" value="HTH_XRE"/>
    <property type="match status" value="1"/>
</dbReference>
<dbReference type="STRING" id="909626.AQJ91_09450"/>
<dbReference type="InterPro" id="IPR049052">
    <property type="entry name" value="nSTAND1"/>
</dbReference>
<protein>
    <recommendedName>
        <fullName evidence="3">HTH cro/C1-type domain-containing protein</fullName>
    </recommendedName>
</protein>
<feature type="compositionally biased region" description="Polar residues" evidence="2">
    <location>
        <begin position="495"/>
        <end position="510"/>
    </location>
</feature>
<dbReference type="Gene3D" id="1.10.260.40">
    <property type="entry name" value="lambda repressor-like DNA-binding domains"/>
    <property type="match status" value="1"/>
</dbReference>
<dbReference type="PROSITE" id="PS50294">
    <property type="entry name" value="WD_REPEATS_REGION"/>
    <property type="match status" value="1"/>
</dbReference>
<dbReference type="SUPFAM" id="SSF52540">
    <property type="entry name" value="P-loop containing nucleoside triphosphate hydrolases"/>
    <property type="match status" value="1"/>
</dbReference>
<dbReference type="Gene3D" id="3.40.50.300">
    <property type="entry name" value="P-loop containing nucleotide triphosphate hydrolases"/>
    <property type="match status" value="1"/>
</dbReference>
<dbReference type="InterPro" id="IPR001387">
    <property type="entry name" value="Cro/C1-type_HTH"/>
</dbReference>
<reference evidence="4 5" key="1">
    <citation type="submission" date="2015-10" db="EMBL/GenBank/DDBJ databases">
        <title>Draft genome sequence of Streptomyces sp. RV15, isolated from a marine sponge.</title>
        <authorList>
            <person name="Ruckert C."/>
            <person name="Abdelmohsen U.R."/>
            <person name="Winkler A."/>
            <person name="Hentschel U."/>
            <person name="Kalinowski J."/>
            <person name="Kampfer P."/>
            <person name="Glaeser S."/>
        </authorList>
    </citation>
    <scope>NUCLEOTIDE SEQUENCE [LARGE SCALE GENOMIC DNA]</scope>
    <source>
        <strain evidence="4 5">RV15</strain>
    </source>
</reference>
<dbReference type="SUPFAM" id="SSF82171">
    <property type="entry name" value="DPP6 N-terminal domain-like"/>
    <property type="match status" value="1"/>
</dbReference>
<feature type="region of interest" description="Disordered" evidence="2">
    <location>
        <begin position="1053"/>
        <end position="1084"/>
    </location>
</feature>
<feature type="repeat" description="WD" evidence="1">
    <location>
        <begin position="1290"/>
        <end position="1331"/>
    </location>
</feature>
<accession>A0A117S222</accession>
<dbReference type="InterPro" id="IPR027417">
    <property type="entry name" value="P-loop_NTPase"/>
</dbReference>
<dbReference type="Gene3D" id="2.130.10.10">
    <property type="entry name" value="YVTN repeat-like/Quinoprotein amine dehydrogenase"/>
    <property type="match status" value="4"/>
</dbReference>
<dbReference type="PANTHER" id="PTHR19879:SF9">
    <property type="entry name" value="TRANSCRIPTION INITIATION FACTOR TFIID SUBUNIT 5"/>
    <property type="match status" value="1"/>
</dbReference>
<evidence type="ECO:0000256" key="1">
    <source>
        <dbReference type="PROSITE-ProRule" id="PRU00221"/>
    </source>
</evidence>
<dbReference type="Pfam" id="PF00400">
    <property type="entry name" value="WD40"/>
    <property type="match status" value="2"/>
</dbReference>
<dbReference type="EMBL" id="LMXB01000024">
    <property type="protein sequence ID" value="KUO21529.1"/>
    <property type="molecule type" value="Genomic_DNA"/>
</dbReference>
<dbReference type="SMART" id="SM00320">
    <property type="entry name" value="WD40"/>
    <property type="match status" value="4"/>
</dbReference>
<name>A0A117S222_9ACTN</name>
<dbReference type="RefSeq" id="WP_067018392.1">
    <property type="nucleotide sequence ID" value="NZ_KQ949078.1"/>
</dbReference>
<evidence type="ECO:0000256" key="2">
    <source>
        <dbReference type="SAM" id="MobiDB-lite"/>
    </source>
</evidence>
<dbReference type="SUPFAM" id="SSF50998">
    <property type="entry name" value="Quinoprotein alcohol dehydrogenase-like"/>
    <property type="match status" value="1"/>
</dbReference>
<proteinExistence type="predicted"/>
<keyword evidence="1" id="KW-0853">WD repeat</keyword>
<dbReference type="Pfam" id="PF20703">
    <property type="entry name" value="nSTAND1"/>
    <property type="match status" value="1"/>
</dbReference>
<sequence length="1402" mass="148519">MGRREKPVDPQAGPVQRLAHDLRTLREKAGRPTYREMARRAGYSTTALSQAAAGEQLPSQAVVRAYAQALDADPGEWEERWREADRAVREAAAEQDADPPYRGLARFEPHDSELFFGRDQLVGELRDLLRRHRLAAVFGPSGSGKSSLLRAGLIPALRAASGAGRPAVIRVLTPGERPAHTHAKALTAQDGELDTWVIVDQFEELFTLCRDRAERDRFLDLLLSALEPGSRLRVVIAVRGDFYGHCAARRDLADAVSRANLLVGPLGRDELREVVTGPATAAGLNVERALTARIVDEVTDRPGALPMLSHALLETWRRRRGRTLTLAAYEEAGGVSGAVAATAEQAYAALSPARTRTARRILLRLIAPGDGTADTRRPADRAELERAPSDAMVVEHLAAARLITLDEGTVELAHEALITGWPRLATWIDQNRERLREQRRLAEAARTWEELGHDPGALYRGTRLARAEELFGGPAGEESAGQSSGRAVDIRTRARQGSQRVQDMLTSAGQGSERAADTLTSAGQGSERAADTLTSAGQGSERAADTLTSAGQGSERAADTLTSAGQGSERAADTLTRARHVASRALTGQPRPGTAEHPYPTPDDPTYDVPTHPEPPHNDPTPTPTPDDLTHPERTFLTASLTARANEHHAQARAAHRTRVLTSTLAALLVLALAAGLVAWQQNRAGDREAAKAAARRIASVAGSLRSTDPRTAALLGVAAWRIAPLTESRSALLGALAQPERDAFTDPDTSNETARHLTDGGRTLVSVAGRKVTVWDVATHRRRASYRLPLDTAVTEAGPDSRTLVVSATDGVNEGLWDLAGGKVTADLGGTDLMTFGADGRTYLTAPPEGPGLVRVHRTRDAETLFETTTPADLTGAALDADGRIAAFCPALGPPQVWDTAHGTRVPGAWDKADKNVCGTGAGVDDGTRALHLTPDGKRLAALHGRAVTVWDVPSGRRIADTPKTGDAPFTDAALSPDGRYLATTDDRDLTVWRLDTGGTVVFRRALDGEQPLGPVWAPGRGHVLRHLDGARVHTYDLTTALVPAWRPTEADATALSPDGTTLATATLPRSPSGTGGTPNRSGYAPLGDAYRFELRSTTTGSVLARTTLNPLTVSYDETPLLAFSPDGRTLAVGDTAPGATTQRFTVWDVRAHRPRTSFTMPGTLDNPAGPVALGPDGRTLLAARLNGDTPVTEAWDTGTGSRKNALPGLLGEIMAVRPDGRLLASGDQYLSLPSGKAGDRSLAEGREVTALAFSPGGERLAVGDTSGRVTLWDGDVEHSSGVLTGTSTADPREAVSALAFSPDGGTLAVGGEYGTLRLWDTASQQQLGSDLPTPGDGIGAAAFSPDGTTLYSVGPNTAPQRHPVDPDRAAALVCARAGTGLTRAQWAAYIPDAPYQDLCA</sequence>
<dbReference type="Proteomes" id="UP000053260">
    <property type="component" value="Unassembled WGS sequence"/>
</dbReference>
<feature type="region of interest" description="Disordered" evidence="2">
    <location>
        <begin position="472"/>
        <end position="632"/>
    </location>
</feature>
<dbReference type="InterPro" id="IPR010982">
    <property type="entry name" value="Lambda_DNA-bd_dom_sf"/>
</dbReference>
<gene>
    <name evidence="4" type="ORF">AQJ91_09450</name>
</gene>
<dbReference type="SMART" id="SM00530">
    <property type="entry name" value="HTH_XRE"/>
    <property type="match status" value="1"/>
</dbReference>
<evidence type="ECO:0000259" key="3">
    <source>
        <dbReference type="PROSITE" id="PS50943"/>
    </source>
</evidence>
<evidence type="ECO:0000313" key="5">
    <source>
        <dbReference type="Proteomes" id="UP000053260"/>
    </source>
</evidence>
<dbReference type="SUPFAM" id="SSF47413">
    <property type="entry name" value="lambda repressor-like DNA-binding domains"/>
    <property type="match status" value="1"/>
</dbReference>
<evidence type="ECO:0000313" key="4">
    <source>
        <dbReference type="EMBL" id="KUO21529.1"/>
    </source>
</evidence>
<dbReference type="PROSITE" id="PS50943">
    <property type="entry name" value="HTH_CROC1"/>
    <property type="match status" value="1"/>
</dbReference>
<comment type="caution">
    <text evidence="4">The sequence shown here is derived from an EMBL/GenBank/DDBJ whole genome shotgun (WGS) entry which is preliminary data.</text>
</comment>
<dbReference type="OrthoDB" id="134501at2"/>
<dbReference type="InterPro" id="IPR001680">
    <property type="entry name" value="WD40_rpt"/>
</dbReference>
<dbReference type="InterPro" id="IPR011047">
    <property type="entry name" value="Quinoprotein_ADH-like_sf"/>
</dbReference>
<dbReference type="PANTHER" id="PTHR19879">
    <property type="entry name" value="TRANSCRIPTION INITIATION FACTOR TFIID"/>
    <property type="match status" value="1"/>
</dbReference>
<dbReference type="InterPro" id="IPR015943">
    <property type="entry name" value="WD40/YVTN_repeat-like_dom_sf"/>
</dbReference>
<feature type="repeat" description="WD" evidence="1">
    <location>
        <begin position="1243"/>
        <end position="1275"/>
    </location>
</feature>
<keyword evidence="5" id="KW-1185">Reference proteome</keyword>
<organism evidence="4 5">
    <name type="scientific">Streptomyces dysideae</name>
    <dbReference type="NCBI Taxonomy" id="909626"/>
    <lineage>
        <taxon>Bacteria</taxon>
        <taxon>Bacillati</taxon>
        <taxon>Actinomycetota</taxon>
        <taxon>Actinomycetes</taxon>
        <taxon>Kitasatosporales</taxon>
        <taxon>Streptomycetaceae</taxon>
        <taxon>Streptomyces</taxon>
    </lineage>
</organism>
<dbReference type="GO" id="GO:0003677">
    <property type="term" value="F:DNA binding"/>
    <property type="evidence" value="ECO:0007669"/>
    <property type="project" value="InterPro"/>
</dbReference>
<dbReference type="PROSITE" id="PS50082">
    <property type="entry name" value="WD_REPEATS_2"/>
    <property type="match status" value="2"/>
</dbReference>
<feature type="compositionally biased region" description="Polar residues" evidence="2">
    <location>
        <begin position="1060"/>
        <end position="1082"/>
    </location>
</feature>
<feature type="domain" description="HTH cro/C1-type" evidence="3">
    <location>
        <begin position="22"/>
        <end position="77"/>
    </location>
</feature>